<proteinExistence type="predicted"/>
<feature type="transmembrane region" description="Helical" evidence="1">
    <location>
        <begin position="12"/>
        <end position="33"/>
    </location>
</feature>
<keyword evidence="1" id="KW-0812">Transmembrane</keyword>
<evidence type="ECO:0000256" key="1">
    <source>
        <dbReference type="SAM" id="Phobius"/>
    </source>
</evidence>
<keyword evidence="1" id="KW-1133">Transmembrane helix</keyword>
<protein>
    <recommendedName>
        <fullName evidence="4">GGDEF domain-containing protein</fullName>
    </recommendedName>
</protein>
<feature type="transmembrane region" description="Helical" evidence="1">
    <location>
        <begin position="45"/>
        <end position="64"/>
    </location>
</feature>
<organism evidence="2 3">
    <name type="scientific">Hyphomonas atlantica</name>
    <dbReference type="NCBI Taxonomy" id="1280948"/>
    <lineage>
        <taxon>Bacteria</taxon>
        <taxon>Pseudomonadati</taxon>
        <taxon>Pseudomonadota</taxon>
        <taxon>Alphaproteobacteria</taxon>
        <taxon>Hyphomonadales</taxon>
        <taxon>Hyphomonadaceae</taxon>
        <taxon>Hyphomonas</taxon>
    </lineage>
</organism>
<evidence type="ECO:0008006" key="4">
    <source>
        <dbReference type="Google" id="ProtNLM"/>
    </source>
</evidence>
<reference evidence="2 3" key="1">
    <citation type="journal article" date="2018" name="Nat. Biotechnol.">
        <title>A standardized bacterial taxonomy based on genome phylogeny substantially revises the tree of life.</title>
        <authorList>
            <person name="Parks D.H."/>
            <person name="Chuvochina M."/>
            <person name="Waite D.W."/>
            <person name="Rinke C."/>
            <person name="Skarshewski A."/>
            <person name="Chaumeil P.A."/>
            <person name="Hugenholtz P."/>
        </authorList>
    </citation>
    <scope>NUCLEOTIDE SEQUENCE [LARGE SCALE GENOMIC DNA]</scope>
    <source>
        <strain evidence="2">UBA10378</strain>
    </source>
</reference>
<feature type="non-terminal residue" evidence="2">
    <location>
        <position position="81"/>
    </location>
</feature>
<gene>
    <name evidence="2" type="ORF">DD728_14330</name>
</gene>
<name>A0A356W8M0_9PROT</name>
<comment type="caution">
    <text evidence="2">The sequence shown here is derived from an EMBL/GenBank/DDBJ whole genome shotgun (WGS) entry which is preliminary data.</text>
</comment>
<evidence type="ECO:0000313" key="3">
    <source>
        <dbReference type="Proteomes" id="UP000263957"/>
    </source>
</evidence>
<dbReference type="AlphaFoldDB" id="A0A356W8M0"/>
<evidence type="ECO:0000313" key="2">
    <source>
        <dbReference type="EMBL" id="HBQ50029.1"/>
    </source>
</evidence>
<keyword evidence="1" id="KW-0472">Membrane</keyword>
<sequence>MSISQDVSNAIRTGVLVIAGSVLASVVMVAIWIQALQEITPIDVLIMAAIMPMLIAPVFCYFVLKDHIRAARLARENYRLA</sequence>
<dbReference type="Proteomes" id="UP000263957">
    <property type="component" value="Unassembled WGS sequence"/>
</dbReference>
<accession>A0A356W8M0</accession>
<dbReference type="EMBL" id="DOGS01000285">
    <property type="protein sequence ID" value="HBQ50029.1"/>
    <property type="molecule type" value="Genomic_DNA"/>
</dbReference>